<evidence type="ECO:0000313" key="2">
    <source>
        <dbReference type="EMBL" id="EOY16794.1"/>
    </source>
</evidence>
<protein>
    <submittedName>
        <fullName evidence="2">Uncharacterized protein</fullName>
    </submittedName>
</protein>
<proteinExistence type="predicted"/>
<dbReference type="Gramene" id="EOY16794">
    <property type="protein sequence ID" value="EOY16794"/>
    <property type="gene ID" value="TCM_035674"/>
</dbReference>
<feature type="region of interest" description="Disordered" evidence="1">
    <location>
        <begin position="164"/>
        <end position="183"/>
    </location>
</feature>
<evidence type="ECO:0000313" key="3">
    <source>
        <dbReference type="Proteomes" id="UP000026915"/>
    </source>
</evidence>
<keyword evidence="3" id="KW-1185">Reference proteome</keyword>
<reference evidence="2 3" key="1">
    <citation type="journal article" date="2013" name="Genome Biol.">
        <title>The genome sequence of the most widely cultivated cacao type and its use to identify candidate genes regulating pod color.</title>
        <authorList>
            <person name="Motamayor J.C."/>
            <person name="Mockaitis K."/>
            <person name="Schmutz J."/>
            <person name="Haiminen N."/>
            <person name="Iii D.L."/>
            <person name="Cornejo O."/>
            <person name="Findley S.D."/>
            <person name="Zheng P."/>
            <person name="Utro F."/>
            <person name="Royaert S."/>
            <person name="Saski C."/>
            <person name="Jenkins J."/>
            <person name="Podicheti R."/>
            <person name="Zhao M."/>
            <person name="Scheffler B.E."/>
            <person name="Stack J.C."/>
            <person name="Feltus F.A."/>
            <person name="Mustiga G.M."/>
            <person name="Amores F."/>
            <person name="Phillips W."/>
            <person name="Marelli J.P."/>
            <person name="May G.D."/>
            <person name="Shapiro H."/>
            <person name="Ma J."/>
            <person name="Bustamante C.D."/>
            <person name="Schnell R.J."/>
            <person name="Main D."/>
            <person name="Gilbert D."/>
            <person name="Parida L."/>
            <person name="Kuhn D.N."/>
        </authorList>
    </citation>
    <scope>NUCLEOTIDE SEQUENCE [LARGE SCALE GENOMIC DNA]</scope>
    <source>
        <strain evidence="3">cv. Matina 1-6</strain>
    </source>
</reference>
<evidence type="ECO:0000256" key="1">
    <source>
        <dbReference type="SAM" id="MobiDB-lite"/>
    </source>
</evidence>
<organism evidence="2 3">
    <name type="scientific">Theobroma cacao</name>
    <name type="common">Cacao</name>
    <name type="synonym">Cocoa</name>
    <dbReference type="NCBI Taxonomy" id="3641"/>
    <lineage>
        <taxon>Eukaryota</taxon>
        <taxon>Viridiplantae</taxon>
        <taxon>Streptophyta</taxon>
        <taxon>Embryophyta</taxon>
        <taxon>Tracheophyta</taxon>
        <taxon>Spermatophyta</taxon>
        <taxon>Magnoliopsida</taxon>
        <taxon>eudicotyledons</taxon>
        <taxon>Gunneridae</taxon>
        <taxon>Pentapetalae</taxon>
        <taxon>rosids</taxon>
        <taxon>malvids</taxon>
        <taxon>Malvales</taxon>
        <taxon>Malvaceae</taxon>
        <taxon>Byttnerioideae</taxon>
        <taxon>Theobroma</taxon>
    </lineage>
</organism>
<feature type="compositionally biased region" description="Basic and acidic residues" evidence="1">
    <location>
        <begin position="167"/>
        <end position="176"/>
    </location>
</feature>
<gene>
    <name evidence="2" type="ORF">TCM_035674</name>
</gene>
<sequence>MELHALISTHGELSRSIIKDEEDVALILLEQRNVPAVYVTIKECDTNIMPHEEDVQHGNHLNQNKIYSASHIPQNSISNPQQMQLTYAHEFVQPDRHMTFIEHLAAQFQLAYASNQSLASVQQIQPLGETIEGVTPFSNEIATLEDNITMLEDDTATLKDNIASNQENKDLLPTDEDRFDDNTDDELDEWHHDSLDDDWLYDNDIPNHNNVEGEIEHVRGVDVGDIQCDDPIYNNPIVGVFLFFPICWPITLHVHQ</sequence>
<name>A0A061FQJ4_THECC</name>
<dbReference type="Proteomes" id="UP000026915">
    <property type="component" value="Chromosome 8"/>
</dbReference>
<dbReference type="HOGENOM" id="CLU_1087448_0_0_1"/>
<dbReference type="AlphaFoldDB" id="A0A061FQJ4"/>
<accession>A0A061FQJ4</accession>
<dbReference type="InParanoid" id="A0A061FQJ4"/>
<dbReference type="EMBL" id="CM001886">
    <property type="protein sequence ID" value="EOY16794.1"/>
    <property type="molecule type" value="Genomic_DNA"/>
</dbReference>